<keyword evidence="1" id="KW-0732">Signal</keyword>
<keyword evidence="3" id="KW-1185">Reference proteome</keyword>
<feature type="chain" id="PRO_5019408564" description="PEP-CTERM sorting domain-containing protein" evidence="1">
    <location>
        <begin position="23"/>
        <end position="136"/>
    </location>
</feature>
<protein>
    <recommendedName>
        <fullName evidence="4">PEP-CTERM sorting domain-containing protein</fullName>
    </recommendedName>
</protein>
<dbReference type="AlphaFoldDB" id="A0A432MMD4"/>
<evidence type="ECO:0000313" key="3">
    <source>
        <dbReference type="Proteomes" id="UP000280296"/>
    </source>
</evidence>
<organism evidence="2 3">
    <name type="scientific">Tautonia sociabilis</name>
    <dbReference type="NCBI Taxonomy" id="2080755"/>
    <lineage>
        <taxon>Bacteria</taxon>
        <taxon>Pseudomonadati</taxon>
        <taxon>Planctomycetota</taxon>
        <taxon>Planctomycetia</taxon>
        <taxon>Isosphaerales</taxon>
        <taxon>Isosphaeraceae</taxon>
        <taxon>Tautonia</taxon>
    </lineage>
</organism>
<sequence length="136" mass="14198">MRSIGLLSLVLTLGAFAGPAQAGLVVVTPSDPQGWQSFGNSGGGSSSIEPSSFGGAFNDGSVKLTGDRTRFGLFPTGGLGRLDNLLAFSFEWVVQQVGGGVGTAQAPALRLHVQDTVNNRFLEIIWEDGEQSTSER</sequence>
<reference evidence="2 3" key="1">
    <citation type="submission" date="2018-12" db="EMBL/GenBank/DDBJ databases">
        <authorList>
            <person name="Toschakov S.V."/>
        </authorList>
    </citation>
    <scope>NUCLEOTIDE SEQUENCE [LARGE SCALE GENOMIC DNA]</scope>
    <source>
        <strain evidence="2 3">GM2012</strain>
    </source>
</reference>
<evidence type="ECO:0000256" key="1">
    <source>
        <dbReference type="SAM" id="SignalP"/>
    </source>
</evidence>
<evidence type="ECO:0008006" key="4">
    <source>
        <dbReference type="Google" id="ProtNLM"/>
    </source>
</evidence>
<gene>
    <name evidence="2" type="ORF">TsocGM_06625</name>
</gene>
<accession>A0A432MMD4</accession>
<name>A0A432MMD4_9BACT</name>
<evidence type="ECO:0000313" key="2">
    <source>
        <dbReference type="EMBL" id="RUL88591.1"/>
    </source>
</evidence>
<dbReference type="RefSeq" id="WP_126724518.1">
    <property type="nucleotide sequence ID" value="NZ_RYZH01000009.1"/>
</dbReference>
<dbReference type="EMBL" id="RYZH01000009">
    <property type="protein sequence ID" value="RUL88591.1"/>
    <property type="molecule type" value="Genomic_DNA"/>
</dbReference>
<comment type="caution">
    <text evidence="2">The sequence shown here is derived from an EMBL/GenBank/DDBJ whole genome shotgun (WGS) entry which is preliminary data.</text>
</comment>
<reference evidence="2 3" key="2">
    <citation type="submission" date="2019-01" db="EMBL/GenBank/DDBJ databases">
        <title>Tautonia sociabilis, a novel thermotolerant planctomycete of Isosphaeraceae family, isolated from a 4000 m deep subterranean habitat.</title>
        <authorList>
            <person name="Kovaleva O.L."/>
            <person name="Elcheninov A.G."/>
            <person name="Van Heerden E."/>
            <person name="Toshchakov S.V."/>
            <person name="Novikov A."/>
            <person name="Bonch-Osmolovskaya E.A."/>
            <person name="Kublanov I.V."/>
        </authorList>
    </citation>
    <scope>NUCLEOTIDE SEQUENCE [LARGE SCALE GENOMIC DNA]</scope>
    <source>
        <strain evidence="2 3">GM2012</strain>
    </source>
</reference>
<proteinExistence type="predicted"/>
<feature type="signal peptide" evidence="1">
    <location>
        <begin position="1"/>
        <end position="22"/>
    </location>
</feature>
<dbReference type="Proteomes" id="UP000280296">
    <property type="component" value="Unassembled WGS sequence"/>
</dbReference>